<keyword evidence="2" id="KW-1185">Reference proteome</keyword>
<gene>
    <name evidence="1" type="ORF">TSUD_67790</name>
</gene>
<dbReference type="AlphaFoldDB" id="A0A2Z6NKE3"/>
<name>A0A2Z6NKE3_TRISU</name>
<protein>
    <submittedName>
        <fullName evidence="1">Uncharacterized protein</fullName>
    </submittedName>
</protein>
<sequence>MVGMLREVDCVPAGSCMSGNIHVRLREDKKQTTGRTRANVQWDEVVVENLMMSMGVGCGYGYGVVDMNSSMEGIEFMV</sequence>
<reference evidence="2" key="1">
    <citation type="journal article" date="2017" name="Front. Plant Sci.">
        <title>Climate Clever Clovers: New Paradigm to Reduce the Environmental Footprint of Ruminants by Breeding Low Methanogenic Forages Utilizing Haplotype Variation.</title>
        <authorList>
            <person name="Kaur P."/>
            <person name="Appels R."/>
            <person name="Bayer P.E."/>
            <person name="Keeble-Gagnere G."/>
            <person name="Wang J."/>
            <person name="Hirakawa H."/>
            <person name="Shirasawa K."/>
            <person name="Vercoe P."/>
            <person name="Stefanova K."/>
            <person name="Durmic Z."/>
            <person name="Nichols P."/>
            <person name="Revell C."/>
            <person name="Isobe S.N."/>
            <person name="Edwards D."/>
            <person name="Erskine W."/>
        </authorList>
    </citation>
    <scope>NUCLEOTIDE SEQUENCE [LARGE SCALE GENOMIC DNA]</scope>
    <source>
        <strain evidence="2">cv. Daliak</strain>
    </source>
</reference>
<dbReference type="EMBL" id="DF973421">
    <property type="protein sequence ID" value="GAU30227.1"/>
    <property type="molecule type" value="Genomic_DNA"/>
</dbReference>
<proteinExistence type="predicted"/>
<accession>A0A2Z6NKE3</accession>
<evidence type="ECO:0000313" key="1">
    <source>
        <dbReference type="EMBL" id="GAU30227.1"/>
    </source>
</evidence>
<dbReference type="Proteomes" id="UP000242715">
    <property type="component" value="Unassembled WGS sequence"/>
</dbReference>
<organism evidence="1 2">
    <name type="scientific">Trifolium subterraneum</name>
    <name type="common">Subterranean clover</name>
    <dbReference type="NCBI Taxonomy" id="3900"/>
    <lineage>
        <taxon>Eukaryota</taxon>
        <taxon>Viridiplantae</taxon>
        <taxon>Streptophyta</taxon>
        <taxon>Embryophyta</taxon>
        <taxon>Tracheophyta</taxon>
        <taxon>Spermatophyta</taxon>
        <taxon>Magnoliopsida</taxon>
        <taxon>eudicotyledons</taxon>
        <taxon>Gunneridae</taxon>
        <taxon>Pentapetalae</taxon>
        <taxon>rosids</taxon>
        <taxon>fabids</taxon>
        <taxon>Fabales</taxon>
        <taxon>Fabaceae</taxon>
        <taxon>Papilionoideae</taxon>
        <taxon>50 kb inversion clade</taxon>
        <taxon>NPAAA clade</taxon>
        <taxon>Hologalegina</taxon>
        <taxon>IRL clade</taxon>
        <taxon>Trifolieae</taxon>
        <taxon>Trifolium</taxon>
    </lineage>
</organism>
<evidence type="ECO:0000313" key="2">
    <source>
        <dbReference type="Proteomes" id="UP000242715"/>
    </source>
</evidence>